<proteinExistence type="predicted"/>
<gene>
    <name evidence="4" type="ORF">NP439_07410</name>
</gene>
<accession>A0ABY5JVS1</accession>
<evidence type="ECO:0000256" key="2">
    <source>
        <dbReference type="ARBA" id="ARBA00023274"/>
    </source>
</evidence>
<protein>
    <submittedName>
        <fullName evidence="4">Ribosomal protein L7/L12</fullName>
    </submittedName>
</protein>
<evidence type="ECO:0000259" key="3">
    <source>
        <dbReference type="Pfam" id="PF00542"/>
    </source>
</evidence>
<dbReference type="InterPro" id="IPR013823">
    <property type="entry name" value="Ribosomal_bL12_C"/>
</dbReference>
<dbReference type="Proteomes" id="UP001059773">
    <property type="component" value="Chromosome"/>
</dbReference>
<dbReference type="GO" id="GO:0005840">
    <property type="term" value="C:ribosome"/>
    <property type="evidence" value="ECO:0007669"/>
    <property type="project" value="UniProtKB-KW"/>
</dbReference>
<keyword evidence="1 4" id="KW-0689">Ribosomal protein</keyword>
<keyword evidence="5" id="KW-1185">Reference proteome</keyword>
<dbReference type="Pfam" id="PF00542">
    <property type="entry name" value="Ribosomal_L12"/>
    <property type="match status" value="2"/>
</dbReference>
<organism evidence="4 5">
    <name type="scientific">Oceanobacillus jeddahense</name>
    <dbReference type="NCBI Taxonomy" id="1462527"/>
    <lineage>
        <taxon>Bacteria</taxon>
        <taxon>Bacillati</taxon>
        <taxon>Bacillota</taxon>
        <taxon>Bacilli</taxon>
        <taxon>Bacillales</taxon>
        <taxon>Bacillaceae</taxon>
        <taxon>Oceanobacillus</taxon>
    </lineage>
</organism>
<evidence type="ECO:0000313" key="4">
    <source>
        <dbReference type="EMBL" id="UUI04472.1"/>
    </source>
</evidence>
<dbReference type="SUPFAM" id="SSF54736">
    <property type="entry name" value="ClpS-like"/>
    <property type="match status" value="2"/>
</dbReference>
<keyword evidence="2" id="KW-0687">Ribonucleoprotein</keyword>
<feature type="domain" description="Large ribosomal subunit protein bL12 C-terminal" evidence="3">
    <location>
        <begin position="104"/>
        <end position="131"/>
    </location>
</feature>
<sequence length="135" mass="15356">MSMEVILIVVIVLALIYLLSLRNRNKHAQEQNHRPPEEVIPEVQQRLEAGENKIKLIKYIREETGLGLEDAKDLVEGNYKIKTPVSDAELQQNVQEMLQSGVGEIKATKYVREQTGLGLKEAKDFVDNAKKNENM</sequence>
<dbReference type="PANTHER" id="PTHR45987">
    <property type="entry name" value="39S RIBOSOMAL PROTEIN L12"/>
    <property type="match status" value="1"/>
</dbReference>
<evidence type="ECO:0000313" key="5">
    <source>
        <dbReference type="Proteomes" id="UP001059773"/>
    </source>
</evidence>
<dbReference type="InterPro" id="IPR000206">
    <property type="entry name" value="Ribosomal_bL12"/>
</dbReference>
<evidence type="ECO:0000256" key="1">
    <source>
        <dbReference type="ARBA" id="ARBA00022980"/>
    </source>
</evidence>
<dbReference type="InterPro" id="IPR014719">
    <property type="entry name" value="Ribosomal_bL12_C/ClpS-like"/>
</dbReference>
<dbReference type="Gene3D" id="3.30.1390.10">
    <property type="match status" value="2"/>
</dbReference>
<dbReference type="PANTHER" id="PTHR45987:SF4">
    <property type="entry name" value="LARGE RIBOSOMAL SUBUNIT PROTEIN BL12M"/>
    <property type="match status" value="1"/>
</dbReference>
<feature type="domain" description="Large ribosomal subunit protein bL12 C-terminal" evidence="3">
    <location>
        <begin position="48"/>
        <end position="93"/>
    </location>
</feature>
<reference evidence="4" key="1">
    <citation type="submission" date="2022-07" db="EMBL/GenBank/DDBJ databases">
        <title>FELIX.</title>
        <authorList>
            <person name="Wan K.H."/>
            <person name="Park S."/>
            <person name="Lawrence Q."/>
            <person name="Eichenberger J.P."/>
            <person name="Booth B.W."/>
            <person name="Piaggio A.J."/>
            <person name="Chandler J.C."/>
            <person name="Franklin A.B."/>
            <person name="Celniker S.E."/>
        </authorList>
    </citation>
    <scope>NUCLEOTIDE SEQUENCE</scope>
    <source>
        <strain evidence="4">QA-1986 374</strain>
    </source>
</reference>
<dbReference type="EMBL" id="CP101914">
    <property type="protein sequence ID" value="UUI04472.1"/>
    <property type="molecule type" value="Genomic_DNA"/>
</dbReference>
<name>A0ABY5JVS1_9BACI</name>